<reference evidence="2" key="1">
    <citation type="journal article" date="2020" name="J. ISSAAS">
        <title>Lactobacilli and other gastrointestinal microbiota of Peromyscus leucopus, reservoir host for agents of Lyme disease and other zoonoses in North America.</title>
        <authorList>
            <person name="Milovic A."/>
            <person name="Bassam K."/>
            <person name="Shao H."/>
            <person name="Chatzistamou I."/>
            <person name="Tufts D.M."/>
            <person name="Diuk-Wasser M."/>
            <person name="Barbour A.G."/>
        </authorList>
    </citation>
    <scope>NUCLEOTIDE SEQUENCE</scope>
    <source>
        <strain evidence="2">LL40</strain>
    </source>
</reference>
<dbReference type="InterPro" id="IPR010982">
    <property type="entry name" value="Lambda_DNA-bd_dom_sf"/>
</dbReference>
<dbReference type="EMBL" id="MN577573">
    <property type="protein sequence ID" value="QGT51205.1"/>
    <property type="molecule type" value="Genomic_DNA"/>
</dbReference>
<dbReference type="Pfam" id="PF01381">
    <property type="entry name" value="HTH_3"/>
    <property type="match status" value="1"/>
</dbReference>
<proteinExistence type="predicted"/>
<evidence type="ECO:0000259" key="1">
    <source>
        <dbReference type="PROSITE" id="PS50943"/>
    </source>
</evidence>
<dbReference type="AlphaFoldDB" id="A0A650F4X3"/>
<protein>
    <recommendedName>
        <fullName evidence="1">HTH cro/C1-type domain-containing protein</fullName>
    </recommendedName>
</protein>
<dbReference type="SMART" id="SM00530">
    <property type="entry name" value="HTH_XRE"/>
    <property type="match status" value="1"/>
</dbReference>
<name>A0A650F4X3_9FIRM</name>
<sequence length="112" mass="12806">MFDYKNFGLSVRELREHMGVNIEKLAEKAGIEYATLQRIETLIDKASYKTAISICNALEVCFSDCLSEDLDYRKIKLTQFKNRLGALSDIQKKQLLEIIKLTNSLQVESDGK</sequence>
<feature type="domain" description="HTH cro/C1-type" evidence="1">
    <location>
        <begin position="11"/>
        <end position="65"/>
    </location>
</feature>
<organism evidence="2">
    <name type="scientific">uncultured Bacillota bacterium</name>
    <dbReference type="NCBI Taxonomy" id="344338"/>
    <lineage>
        <taxon>Bacteria</taxon>
        <taxon>Bacillati</taxon>
        <taxon>Bacillota</taxon>
        <taxon>environmental samples</taxon>
    </lineage>
</organism>
<gene>
    <name evidence="2" type="ORF">Firmicute1046_2810</name>
</gene>
<dbReference type="Gene3D" id="1.10.260.40">
    <property type="entry name" value="lambda repressor-like DNA-binding domains"/>
    <property type="match status" value="1"/>
</dbReference>
<evidence type="ECO:0000313" key="2">
    <source>
        <dbReference type="EMBL" id="QGT51205.1"/>
    </source>
</evidence>
<dbReference type="CDD" id="cd00093">
    <property type="entry name" value="HTH_XRE"/>
    <property type="match status" value="1"/>
</dbReference>
<accession>A0A650F4X3</accession>
<dbReference type="InterPro" id="IPR001387">
    <property type="entry name" value="Cro/C1-type_HTH"/>
</dbReference>
<dbReference type="SUPFAM" id="SSF47413">
    <property type="entry name" value="lambda repressor-like DNA-binding domains"/>
    <property type="match status" value="1"/>
</dbReference>
<dbReference type="GO" id="GO:0003677">
    <property type="term" value="F:DNA binding"/>
    <property type="evidence" value="ECO:0007669"/>
    <property type="project" value="InterPro"/>
</dbReference>
<dbReference type="PROSITE" id="PS50943">
    <property type="entry name" value="HTH_CROC1"/>
    <property type="match status" value="1"/>
</dbReference>